<gene>
    <name evidence="1" type="ORF">SAMN04487995_5364</name>
</gene>
<sequence>MQEIIKSEIINTEKSRYNLELIKTANGLFYVSIGQSVFVYQLDTIDSNIRIRPSDLDEIIQILVSYQSEIKKNYFGKKVLTDFRKKEIINRYLNKCLEIETLAVQFDCSVTEIRQLFFENNIAVTSNSITKDKPARRFWRRKRKRSG</sequence>
<evidence type="ECO:0000313" key="2">
    <source>
        <dbReference type="Proteomes" id="UP000199532"/>
    </source>
</evidence>
<evidence type="ECO:0000313" key="1">
    <source>
        <dbReference type="EMBL" id="SEJ57032.1"/>
    </source>
</evidence>
<dbReference type="AlphaFoldDB" id="A0A1H7A4S8"/>
<name>A0A1H7A4S8_9BACT</name>
<organism evidence="1 2">
    <name type="scientific">Dyadobacter koreensis</name>
    <dbReference type="NCBI Taxonomy" id="408657"/>
    <lineage>
        <taxon>Bacteria</taxon>
        <taxon>Pseudomonadati</taxon>
        <taxon>Bacteroidota</taxon>
        <taxon>Cytophagia</taxon>
        <taxon>Cytophagales</taxon>
        <taxon>Spirosomataceae</taxon>
        <taxon>Dyadobacter</taxon>
    </lineage>
</organism>
<dbReference type="Proteomes" id="UP000199532">
    <property type="component" value="Unassembled WGS sequence"/>
</dbReference>
<keyword evidence="2" id="KW-1185">Reference proteome</keyword>
<dbReference type="EMBL" id="FNXY01000009">
    <property type="protein sequence ID" value="SEJ57032.1"/>
    <property type="molecule type" value="Genomic_DNA"/>
</dbReference>
<protein>
    <submittedName>
        <fullName evidence="1">Uncharacterized protein</fullName>
    </submittedName>
</protein>
<reference evidence="1 2" key="1">
    <citation type="submission" date="2016-10" db="EMBL/GenBank/DDBJ databases">
        <authorList>
            <person name="de Groot N.N."/>
        </authorList>
    </citation>
    <scope>NUCLEOTIDE SEQUENCE [LARGE SCALE GENOMIC DNA]</scope>
    <source>
        <strain evidence="1 2">DSM 19938</strain>
    </source>
</reference>
<proteinExistence type="predicted"/>
<accession>A0A1H7A4S8</accession>
<dbReference type="OrthoDB" id="1451638at2"/>